<feature type="transmembrane region" description="Helical" evidence="7">
    <location>
        <begin position="120"/>
        <end position="137"/>
    </location>
</feature>
<keyword evidence="2" id="KW-0004">4Fe-4S</keyword>
<feature type="domain" description="4Fe-4S ferredoxin-type" evidence="8">
    <location>
        <begin position="251"/>
        <end position="280"/>
    </location>
</feature>
<keyword evidence="4" id="KW-0249">Electron transport</keyword>
<dbReference type="SUPFAM" id="SSF54862">
    <property type="entry name" value="4Fe-4S ferredoxins"/>
    <property type="match status" value="1"/>
</dbReference>
<keyword evidence="1" id="KW-0813">Transport</keyword>
<evidence type="ECO:0000256" key="6">
    <source>
        <dbReference type="ARBA" id="ARBA00023014"/>
    </source>
</evidence>
<keyword evidence="10" id="KW-1185">Reference proteome</keyword>
<gene>
    <name evidence="9" type="ORF">OM075_08785</name>
</gene>
<evidence type="ECO:0000259" key="8">
    <source>
        <dbReference type="PROSITE" id="PS51379"/>
    </source>
</evidence>
<name>A0AAE3M4B0_9BACT</name>
<feature type="transmembrane region" description="Helical" evidence="7">
    <location>
        <begin position="223"/>
        <end position="241"/>
    </location>
</feature>
<keyword evidence="7" id="KW-0812">Transmembrane</keyword>
<accession>A0AAE3M4B0</accession>
<keyword evidence="3" id="KW-0479">Metal-binding</keyword>
<dbReference type="Gene3D" id="3.30.70.20">
    <property type="match status" value="1"/>
</dbReference>
<dbReference type="Pfam" id="PF13237">
    <property type="entry name" value="Fer4_10"/>
    <property type="match status" value="1"/>
</dbReference>
<dbReference type="InterPro" id="IPR017900">
    <property type="entry name" value="4Fe4S_Fe_S_CS"/>
</dbReference>
<dbReference type="PANTHER" id="PTHR30176">
    <property type="entry name" value="FERREDOXIN-TYPE PROTEIN NAPH"/>
    <property type="match status" value="1"/>
</dbReference>
<evidence type="ECO:0000256" key="3">
    <source>
        <dbReference type="ARBA" id="ARBA00022723"/>
    </source>
</evidence>
<feature type="transmembrane region" description="Helical" evidence="7">
    <location>
        <begin position="313"/>
        <end position="331"/>
    </location>
</feature>
<comment type="caution">
    <text evidence="9">The sequence shown here is derived from an EMBL/GenBank/DDBJ whole genome shotgun (WGS) entry which is preliminary data.</text>
</comment>
<evidence type="ECO:0000256" key="2">
    <source>
        <dbReference type="ARBA" id="ARBA00022485"/>
    </source>
</evidence>
<dbReference type="RefSeq" id="WP_301190125.1">
    <property type="nucleotide sequence ID" value="NZ_JAPDPJ010000015.1"/>
</dbReference>
<dbReference type="PROSITE" id="PS51379">
    <property type="entry name" value="4FE4S_FER_2"/>
    <property type="match status" value="2"/>
</dbReference>
<dbReference type="EMBL" id="JAPDPJ010000015">
    <property type="protein sequence ID" value="MCW3786560.1"/>
    <property type="molecule type" value="Genomic_DNA"/>
</dbReference>
<keyword evidence="7" id="KW-0472">Membrane</keyword>
<dbReference type="InterPro" id="IPR051684">
    <property type="entry name" value="Electron_Trans/Redox"/>
</dbReference>
<dbReference type="PANTHER" id="PTHR30176:SF3">
    <property type="entry name" value="FERREDOXIN-TYPE PROTEIN NAPH"/>
    <property type="match status" value="1"/>
</dbReference>
<evidence type="ECO:0000256" key="7">
    <source>
        <dbReference type="SAM" id="Phobius"/>
    </source>
</evidence>
<feature type="transmembrane region" description="Helical" evidence="7">
    <location>
        <begin position="69"/>
        <end position="100"/>
    </location>
</feature>
<feature type="transmembrane region" description="Helical" evidence="7">
    <location>
        <begin position="197"/>
        <end position="217"/>
    </location>
</feature>
<organism evidence="9 10">
    <name type="scientific">Plebeiibacterium sediminum</name>
    <dbReference type="NCBI Taxonomy" id="2992112"/>
    <lineage>
        <taxon>Bacteria</taxon>
        <taxon>Pseudomonadati</taxon>
        <taxon>Bacteroidota</taxon>
        <taxon>Bacteroidia</taxon>
        <taxon>Marinilabiliales</taxon>
        <taxon>Marinilabiliaceae</taxon>
        <taxon>Plebeiibacterium</taxon>
    </lineage>
</organism>
<sequence>MKKFFNKNGIRTLIQLGILGIAIFWLIRVLLDPNLYVDFEAYCPMGGIQSLFTFLENGALACSMAGMQLILGIVLMICVLLFSKLFCGYICPLGTIAEWFGKIGRKYKIQITIPNTADKILRLFKYLLLGITFYFTLSTNELFCKSYDPFFAIFSRFGYDVIPWMAITAIALLMIGSTIIPMFWCRYACPLGALSTLFKHIYVVVALVIIYLIIYFFELEISWIYPLLALFVAGYFFEAILPEKSKSLQMLKITRNTNSCIDCGLCSKKCPQGIDVASLEVVNHSDCNLCGECVSNCPVSNTLLVNNKNNFRWMPVIALAILVLGGIYIGSKLEVPTVNINWGTEEQQDRSDVVEYSGLKNVKCYGSSMSFVNQMKTVPGVIGAATYVNSHTVKVWFDTLETKAATVKKALFSPVRVHIKDAENDSLKVAIINAKVYNFFDQMDVFYLDQIVRNDGNIYSFESSFGEPVNIKFYANYNINIDSLEKSIERKYVTIKSGDKDYQQGINFKVGHISRSKDYTTGSDLKRGMFLPFKRAFNNRNQYSNDQLMSFEMTFDTYPRNEQKMPYMVNHVAKKNPYVVGMITYYKTKPTLRVFFVKDKTTPDEIATLITQEKLSIEYDNGVSEEIDNPYTFK</sequence>
<proteinExistence type="predicted"/>
<dbReference type="Pfam" id="PF12801">
    <property type="entry name" value="Fer4_5"/>
    <property type="match status" value="2"/>
</dbReference>
<evidence type="ECO:0000256" key="1">
    <source>
        <dbReference type="ARBA" id="ARBA00022448"/>
    </source>
</evidence>
<dbReference type="Proteomes" id="UP001209229">
    <property type="component" value="Unassembled WGS sequence"/>
</dbReference>
<keyword evidence="5" id="KW-0408">Iron</keyword>
<dbReference type="AlphaFoldDB" id="A0AAE3M4B0"/>
<feature type="transmembrane region" description="Helical" evidence="7">
    <location>
        <begin position="12"/>
        <end position="31"/>
    </location>
</feature>
<keyword evidence="6" id="KW-0411">Iron-sulfur</keyword>
<evidence type="ECO:0000256" key="5">
    <source>
        <dbReference type="ARBA" id="ARBA00023004"/>
    </source>
</evidence>
<evidence type="ECO:0000313" key="10">
    <source>
        <dbReference type="Proteomes" id="UP001209229"/>
    </source>
</evidence>
<dbReference type="GO" id="GO:0046872">
    <property type="term" value="F:metal ion binding"/>
    <property type="evidence" value="ECO:0007669"/>
    <property type="project" value="UniProtKB-KW"/>
</dbReference>
<evidence type="ECO:0000313" key="9">
    <source>
        <dbReference type="EMBL" id="MCW3786560.1"/>
    </source>
</evidence>
<reference evidence="9" key="1">
    <citation type="submission" date="2022-10" db="EMBL/GenBank/DDBJ databases">
        <authorList>
            <person name="Yu W.X."/>
        </authorList>
    </citation>
    <scope>NUCLEOTIDE SEQUENCE</scope>
    <source>
        <strain evidence="9">AAT</strain>
    </source>
</reference>
<evidence type="ECO:0000256" key="4">
    <source>
        <dbReference type="ARBA" id="ARBA00022982"/>
    </source>
</evidence>
<dbReference type="GO" id="GO:0051539">
    <property type="term" value="F:4 iron, 4 sulfur cluster binding"/>
    <property type="evidence" value="ECO:0007669"/>
    <property type="project" value="UniProtKB-KW"/>
</dbReference>
<dbReference type="GO" id="GO:0005886">
    <property type="term" value="C:plasma membrane"/>
    <property type="evidence" value="ECO:0007669"/>
    <property type="project" value="TreeGrafter"/>
</dbReference>
<dbReference type="PROSITE" id="PS00198">
    <property type="entry name" value="4FE4S_FER_1"/>
    <property type="match status" value="2"/>
</dbReference>
<dbReference type="InterPro" id="IPR017896">
    <property type="entry name" value="4Fe4S_Fe-S-bd"/>
</dbReference>
<feature type="domain" description="4Fe-4S ferredoxin-type" evidence="8">
    <location>
        <begin position="281"/>
        <end position="308"/>
    </location>
</feature>
<keyword evidence="7" id="KW-1133">Transmembrane helix</keyword>
<feature type="transmembrane region" description="Helical" evidence="7">
    <location>
        <begin position="161"/>
        <end position="185"/>
    </location>
</feature>
<protein>
    <submittedName>
        <fullName evidence="9">4Fe-4S binding protein</fullName>
    </submittedName>
</protein>